<proteinExistence type="predicted"/>
<keyword evidence="2" id="KW-1185">Reference proteome</keyword>
<name>A0ABY7H9K7_9BACT</name>
<dbReference type="Gene3D" id="3.20.20.60">
    <property type="entry name" value="Phosphoenolpyruvate-binding domains"/>
    <property type="match status" value="1"/>
</dbReference>
<dbReference type="PANTHER" id="PTHR42905:SF16">
    <property type="entry name" value="CARBOXYPHOSPHONOENOLPYRUVATE PHOSPHONOMUTASE-LIKE PROTEIN (AFU_ORTHOLOGUE AFUA_5G07230)"/>
    <property type="match status" value="1"/>
</dbReference>
<sequence>MIDRAAIMSPALAAFHALHRSGCFVLPNPWDVGTAVVLQHLGFVALATTSAGVAFSRGRPDAVVALPLGDMLAHIREIVEATPLPVNADFQAGYADAPEDVARNVAACVATGVAGLSIEDATGDSAAPLYERSLAIERVRAARAAIDATGVPVVLTARCEAWLVGDPDASRVALDRLVAFADAGADCLYAPGVRSAAEISAIVRAVAPRPVNVLVSAPVPGLTVANLADLGVRRISVGSALTRVAFGAFIRAARSIAETGTFDALADASPFAELDRVFSART</sequence>
<dbReference type="GO" id="GO:0016829">
    <property type="term" value="F:lyase activity"/>
    <property type="evidence" value="ECO:0007669"/>
    <property type="project" value="UniProtKB-KW"/>
</dbReference>
<dbReference type="CDD" id="cd00377">
    <property type="entry name" value="ICL_PEPM"/>
    <property type="match status" value="1"/>
</dbReference>
<dbReference type="Gene3D" id="6.10.250.2750">
    <property type="match status" value="1"/>
</dbReference>
<dbReference type="RefSeq" id="WP_269038065.1">
    <property type="nucleotide sequence ID" value="NZ_CP114040.1"/>
</dbReference>
<reference evidence="1" key="1">
    <citation type="submission" date="2022-11" db="EMBL/GenBank/DDBJ databases">
        <title>Minimal conservation of predation-associated metabolite biosynthetic gene clusters underscores biosynthetic potential of Myxococcota including descriptions for ten novel species: Archangium lansinium sp. nov., Myxococcus landrumus sp. nov., Nannocystis bai.</title>
        <authorList>
            <person name="Ahearne A."/>
            <person name="Stevens C."/>
            <person name="Dowd S."/>
        </authorList>
    </citation>
    <scope>NUCLEOTIDE SEQUENCE</scope>
    <source>
        <strain evidence="1">Fl3</strain>
    </source>
</reference>
<dbReference type="InterPro" id="IPR039556">
    <property type="entry name" value="ICL/PEPM"/>
</dbReference>
<dbReference type="PANTHER" id="PTHR42905">
    <property type="entry name" value="PHOSPHOENOLPYRUVATE CARBOXYLASE"/>
    <property type="match status" value="1"/>
</dbReference>
<evidence type="ECO:0000313" key="2">
    <source>
        <dbReference type="Proteomes" id="UP001164459"/>
    </source>
</evidence>
<evidence type="ECO:0000313" key="1">
    <source>
        <dbReference type="EMBL" id="WAS95719.1"/>
    </source>
</evidence>
<accession>A0ABY7H9K7</accession>
<keyword evidence="1" id="KW-0456">Lyase</keyword>
<dbReference type="InterPro" id="IPR015813">
    <property type="entry name" value="Pyrv/PenolPyrv_kinase-like_dom"/>
</dbReference>
<dbReference type="InterPro" id="IPR040442">
    <property type="entry name" value="Pyrv_kinase-like_dom_sf"/>
</dbReference>
<organism evidence="1 2">
    <name type="scientific">Nannocystis punicea</name>
    <dbReference type="NCBI Taxonomy" id="2995304"/>
    <lineage>
        <taxon>Bacteria</taxon>
        <taxon>Pseudomonadati</taxon>
        <taxon>Myxococcota</taxon>
        <taxon>Polyangia</taxon>
        <taxon>Nannocystales</taxon>
        <taxon>Nannocystaceae</taxon>
        <taxon>Nannocystis</taxon>
    </lineage>
</organism>
<gene>
    <name evidence="1" type="ORF">O0S08_06115</name>
</gene>
<dbReference type="SUPFAM" id="SSF51621">
    <property type="entry name" value="Phosphoenolpyruvate/pyruvate domain"/>
    <property type="match status" value="1"/>
</dbReference>
<dbReference type="Pfam" id="PF13714">
    <property type="entry name" value="PEP_mutase"/>
    <property type="match status" value="1"/>
</dbReference>
<dbReference type="EMBL" id="CP114040">
    <property type="protein sequence ID" value="WAS95719.1"/>
    <property type="molecule type" value="Genomic_DNA"/>
</dbReference>
<dbReference type="Proteomes" id="UP001164459">
    <property type="component" value="Chromosome"/>
</dbReference>
<protein>
    <submittedName>
        <fullName evidence="1">Isocitrate lyase/phosphoenolpyruvate mutase family protein</fullName>
    </submittedName>
</protein>